<proteinExistence type="predicted"/>
<dbReference type="EMBL" id="LR862129">
    <property type="protein sequence ID" value="CAD1817068.1"/>
    <property type="molecule type" value="Genomic_DNA"/>
</dbReference>
<gene>
    <name evidence="1" type="ORF">CB5_LOCUS279</name>
</gene>
<organism evidence="1">
    <name type="scientific">Ananas comosus var. bracteatus</name>
    <name type="common">red pineapple</name>
    <dbReference type="NCBI Taxonomy" id="296719"/>
    <lineage>
        <taxon>Eukaryota</taxon>
        <taxon>Viridiplantae</taxon>
        <taxon>Streptophyta</taxon>
        <taxon>Embryophyta</taxon>
        <taxon>Tracheophyta</taxon>
        <taxon>Spermatophyta</taxon>
        <taxon>Magnoliopsida</taxon>
        <taxon>Liliopsida</taxon>
        <taxon>Poales</taxon>
        <taxon>Bromeliaceae</taxon>
        <taxon>Bromelioideae</taxon>
        <taxon>Ananas</taxon>
    </lineage>
</organism>
<evidence type="ECO:0000313" key="1">
    <source>
        <dbReference type="EMBL" id="CAD1817068.1"/>
    </source>
</evidence>
<dbReference type="AlphaFoldDB" id="A0A6V7NEY0"/>
<evidence type="ECO:0008006" key="2">
    <source>
        <dbReference type="Google" id="ProtNLM"/>
    </source>
</evidence>
<dbReference type="PANTHER" id="PTHR11439">
    <property type="entry name" value="GAG-POL-RELATED RETROTRANSPOSON"/>
    <property type="match status" value="1"/>
</dbReference>
<reference evidence="1" key="1">
    <citation type="submission" date="2020-07" db="EMBL/GenBank/DDBJ databases">
        <authorList>
            <person name="Lin J."/>
        </authorList>
    </citation>
    <scope>NUCLEOTIDE SEQUENCE</scope>
</reference>
<protein>
    <recommendedName>
        <fullName evidence="2">Retrovirus-related Pol polyprotein from transposon TNT 1-94</fullName>
    </recommendedName>
</protein>
<name>A0A6V7NEY0_ANACO</name>
<accession>A0A6V7NEY0</accession>
<dbReference type="PANTHER" id="PTHR11439:SF467">
    <property type="entry name" value="INTEGRASE CATALYTIC DOMAIN-CONTAINING PROTEIN"/>
    <property type="match status" value="1"/>
</dbReference>
<sequence>MGKPIKALRSDRGGEYLSTDFLTYLKNRPKKLLGLSQAMYIDEVLKRFSMENSKRGMVPLRHGIHLSKTMSPKTPEERSHMSRIPYASAIGSLMYAMLCTRPDIAQAVSVTSRYQSNPGQEHWVAVKNILKYLRRTKDMSLVFEEENLELMAMRIRTLCLI</sequence>